<dbReference type="PANTHER" id="PTHR23101">
    <property type="entry name" value="RAB GDP/GTP EXCHANGE FACTOR"/>
    <property type="match status" value="1"/>
</dbReference>
<gene>
    <name evidence="3" type="ORF">CTAYLR_004862</name>
</gene>
<accession>A0AAD7UEV7</accession>
<name>A0AAD7UEV7_9STRA</name>
<dbReference type="GO" id="GO:0016192">
    <property type="term" value="P:vesicle-mediated transport"/>
    <property type="evidence" value="ECO:0007669"/>
    <property type="project" value="InterPro"/>
</dbReference>
<dbReference type="Proteomes" id="UP001230188">
    <property type="component" value="Unassembled WGS sequence"/>
</dbReference>
<dbReference type="EMBL" id="JAQMWT010000348">
    <property type="protein sequence ID" value="KAJ8603604.1"/>
    <property type="molecule type" value="Genomic_DNA"/>
</dbReference>
<feature type="compositionally biased region" description="Pro residues" evidence="1">
    <location>
        <begin position="450"/>
        <end position="459"/>
    </location>
</feature>
<dbReference type="GO" id="GO:0031267">
    <property type="term" value="F:small GTPase binding"/>
    <property type="evidence" value="ECO:0007669"/>
    <property type="project" value="TreeGrafter"/>
</dbReference>
<dbReference type="PROSITE" id="PS51205">
    <property type="entry name" value="VPS9"/>
    <property type="match status" value="1"/>
</dbReference>
<evidence type="ECO:0000313" key="4">
    <source>
        <dbReference type="Proteomes" id="UP001230188"/>
    </source>
</evidence>
<evidence type="ECO:0000259" key="2">
    <source>
        <dbReference type="PROSITE" id="PS51205"/>
    </source>
</evidence>
<keyword evidence="4" id="KW-1185">Reference proteome</keyword>
<dbReference type="SUPFAM" id="SSF109993">
    <property type="entry name" value="VPS9 domain"/>
    <property type="match status" value="1"/>
</dbReference>
<proteinExistence type="predicted"/>
<dbReference type="InterPro" id="IPR045046">
    <property type="entry name" value="Vps9-like"/>
</dbReference>
<evidence type="ECO:0000313" key="3">
    <source>
        <dbReference type="EMBL" id="KAJ8603604.1"/>
    </source>
</evidence>
<sequence length="528" mass="58793">MDAVSLARRQELLSRARRQRHEWLEACRGEDGLLEKGKPTRLLRRECELEVIEEMSKEYFPSGGRVLRFLCEQSGDDQREPLVPLAGDDEGVLDAVDRKVELRCKQLAAETKEGETDALIERLKHPDYVDVVRSLQHFVGEYIEQTVKGDVAVEDDVEDDYLVDTVENFLGDDYEEFYAEARRRVEAFASQCAQTLHKSEPWKSSASPEKTTDAVETLLHRRLSVTLFGAGCPDAKAADRACRRDAKLAARLQTLSFVDFEHLNQPEPDAGEWEAAITALRYLDRAKAPSDKVAKLKRATRSIASAVGEGAPGADEILPGFIVAIAKANPKFLDSTLRYLKRFGKTTGEDAYVITNFMSAVDFLLTANAESFDMSQEDFQNRIDENTRRLEDRLQPDQTKDLVIASADLLERERQKPLREVSAREIRALRLARQAESAVILANSSYARGAPPPPPPPPHIDGGNASTFPPPPPPPPPGTSESSSDDAARRFVGADPDHLSPVAVRQLLADYHTLVARLDTHRRHGTPP</sequence>
<dbReference type="AlphaFoldDB" id="A0AAD7UEV7"/>
<dbReference type="InterPro" id="IPR003123">
    <property type="entry name" value="VPS9"/>
</dbReference>
<dbReference type="SMART" id="SM00167">
    <property type="entry name" value="VPS9"/>
    <property type="match status" value="1"/>
</dbReference>
<dbReference type="GO" id="GO:0005085">
    <property type="term" value="F:guanyl-nucleotide exchange factor activity"/>
    <property type="evidence" value="ECO:0007669"/>
    <property type="project" value="InterPro"/>
</dbReference>
<protein>
    <recommendedName>
        <fullName evidence="2">VPS9 domain-containing protein</fullName>
    </recommendedName>
</protein>
<dbReference type="InterPro" id="IPR037191">
    <property type="entry name" value="VPS9_dom_sf"/>
</dbReference>
<dbReference type="GO" id="GO:0030139">
    <property type="term" value="C:endocytic vesicle"/>
    <property type="evidence" value="ECO:0007669"/>
    <property type="project" value="TreeGrafter"/>
</dbReference>
<feature type="compositionally biased region" description="Pro residues" evidence="1">
    <location>
        <begin position="468"/>
        <end position="478"/>
    </location>
</feature>
<dbReference type="GO" id="GO:0005829">
    <property type="term" value="C:cytosol"/>
    <property type="evidence" value="ECO:0007669"/>
    <property type="project" value="TreeGrafter"/>
</dbReference>
<evidence type="ECO:0000256" key="1">
    <source>
        <dbReference type="SAM" id="MobiDB-lite"/>
    </source>
</evidence>
<dbReference type="PANTHER" id="PTHR23101:SF25">
    <property type="entry name" value="GTPASE-ACTIVATING PROTEIN AND VPS9 DOMAIN-CONTAINING PROTEIN 1"/>
    <property type="match status" value="1"/>
</dbReference>
<organism evidence="3 4">
    <name type="scientific">Chrysophaeum taylorii</name>
    <dbReference type="NCBI Taxonomy" id="2483200"/>
    <lineage>
        <taxon>Eukaryota</taxon>
        <taxon>Sar</taxon>
        <taxon>Stramenopiles</taxon>
        <taxon>Ochrophyta</taxon>
        <taxon>Pelagophyceae</taxon>
        <taxon>Pelagomonadales</taxon>
        <taxon>Pelagomonadaceae</taxon>
        <taxon>Chrysophaeum</taxon>
    </lineage>
</organism>
<feature type="domain" description="VPS9" evidence="2">
    <location>
        <begin position="242"/>
        <end position="373"/>
    </location>
</feature>
<feature type="region of interest" description="Disordered" evidence="1">
    <location>
        <begin position="445"/>
        <end position="497"/>
    </location>
</feature>
<comment type="caution">
    <text evidence="3">The sequence shown here is derived from an EMBL/GenBank/DDBJ whole genome shotgun (WGS) entry which is preliminary data.</text>
</comment>
<dbReference type="Gene3D" id="1.20.1050.80">
    <property type="entry name" value="VPS9 domain"/>
    <property type="match status" value="1"/>
</dbReference>
<reference evidence="3" key="1">
    <citation type="submission" date="2023-01" db="EMBL/GenBank/DDBJ databases">
        <title>Metagenome sequencing of chrysophaentin producing Chrysophaeum taylorii.</title>
        <authorList>
            <person name="Davison J."/>
            <person name="Bewley C."/>
        </authorList>
    </citation>
    <scope>NUCLEOTIDE SEQUENCE</scope>
    <source>
        <strain evidence="3">NIES-1699</strain>
    </source>
</reference>
<dbReference type="Pfam" id="PF02204">
    <property type="entry name" value="VPS9"/>
    <property type="match status" value="1"/>
</dbReference>